<sequence length="473" mass="50594">MWRACGLLAACCAPLAALLVFLMTETGTPSEADVTVSFASAEGLVPGKTLVRYRGVEIGRLTALNMSTDRTRVLATVLLDIAAARFTTCDARFWIVRPSVELTGMSRLDTAFSGSYIGVDIGRASRQCRVFDGHETAPVVPYGSSGTRFVLHAASMGSLAAGSPVYFKQMRVGSVLDASLSARGDGVDLSAWIGSPFDRYVTANTRWWHASGIDARLGSGGIRMDIASPSAVWSGGIAFETPVPSGELSHRLPDREPFTLFATRADALRRADDGPAASVRMRFAASAQGLSVGAPVDFHGVEIGEVTAVAVELDRALQRTDMIVTLDLYPARLGETYRRALGGGDSAAGRNLLHQLVAQGLRGQLRIGNQLTAQRYIALEFFPHAAPANVDTSHVLVELPTVPNALETLREQVVDIGDRIGRIPLAEIGRRVDETSRSADSFFRQVNDELAPALKKGAMPAKASREGRRGADE</sequence>
<evidence type="ECO:0000256" key="6">
    <source>
        <dbReference type="ARBA" id="ARBA00023136"/>
    </source>
</evidence>
<keyword evidence="6" id="KW-0472">Membrane</keyword>
<feature type="signal peptide" evidence="8">
    <location>
        <begin position="1"/>
        <end position="32"/>
    </location>
</feature>
<dbReference type="InterPro" id="IPR051800">
    <property type="entry name" value="PqiA-PqiB_transport"/>
</dbReference>
<proteinExistence type="predicted"/>
<evidence type="ECO:0000256" key="7">
    <source>
        <dbReference type="SAM" id="MobiDB-lite"/>
    </source>
</evidence>
<feature type="domain" description="Mce/MlaD" evidence="9">
    <location>
        <begin position="33"/>
        <end position="90"/>
    </location>
</feature>
<evidence type="ECO:0000256" key="8">
    <source>
        <dbReference type="SAM" id="SignalP"/>
    </source>
</evidence>
<reference evidence="10 11" key="1">
    <citation type="submission" date="2015-12" db="EMBL/GenBank/DDBJ databases">
        <title>Diversity of Burkholderia near neighbor genomes.</title>
        <authorList>
            <person name="Sahl J."/>
            <person name="Wagner D."/>
            <person name="Keim P."/>
        </authorList>
    </citation>
    <scope>NUCLEOTIDE SEQUENCE [LARGE SCALE GENOMIC DNA]</scope>
    <source>
        <strain evidence="10 11">MSMB1184WGS</strain>
    </source>
</reference>
<dbReference type="InterPro" id="IPR003399">
    <property type="entry name" value="Mce/MlaD"/>
</dbReference>
<evidence type="ECO:0000313" key="11">
    <source>
        <dbReference type="Proteomes" id="UP000094776"/>
    </source>
</evidence>
<dbReference type="Pfam" id="PF02470">
    <property type="entry name" value="MlaD"/>
    <property type="match status" value="3"/>
</dbReference>
<keyword evidence="2" id="KW-1003">Cell membrane</keyword>
<feature type="compositionally biased region" description="Basic and acidic residues" evidence="7">
    <location>
        <begin position="463"/>
        <end position="473"/>
    </location>
</feature>
<keyword evidence="5" id="KW-1133">Transmembrane helix</keyword>
<dbReference type="EMBL" id="CP013443">
    <property type="protein sequence ID" value="AOK16200.1"/>
    <property type="molecule type" value="Genomic_DNA"/>
</dbReference>
<feature type="domain" description="Mce/MlaD" evidence="9">
    <location>
        <begin position="285"/>
        <end position="380"/>
    </location>
</feature>
<keyword evidence="8" id="KW-0732">Signal</keyword>
<dbReference type="PANTHER" id="PTHR30462">
    <property type="entry name" value="INTERMEMBRANE TRANSPORT PROTEIN PQIB-RELATED"/>
    <property type="match status" value="1"/>
</dbReference>
<dbReference type="PANTHER" id="PTHR30462:SF0">
    <property type="entry name" value="INTERMEMBRANE TRANSPORT PROTEIN YEBT"/>
    <property type="match status" value="1"/>
</dbReference>
<gene>
    <name evidence="10" type="ORF">WT26_09325</name>
</gene>
<dbReference type="AlphaFoldDB" id="A0A1B4PQN2"/>
<feature type="domain" description="Mce/MlaD" evidence="9">
    <location>
        <begin position="146"/>
        <end position="206"/>
    </location>
</feature>
<organism evidence="10 11">
    <name type="scientific">Burkholderia cepacia</name>
    <name type="common">Pseudomonas cepacia</name>
    <dbReference type="NCBI Taxonomy" id="292"/>
    <lineage>
        <taxon>Bacteria</taxon>
        <taxon>Pseudomonadati</taxon>
        <taxon>Pseudomonadota</taxon>
        <taxon>Betaproteobacteria</taxon>
        <taxon>Burkholderiales</taxon>
        <taxon>Burkholderiaceae</taxon>
        <taxon>Burkholderia</taxon>
        <taxon>Burkholderia cepacia complex</taxon>
    </lineage>
</organism>
<feature type="region of interest" description="Disordered" evidence="7">
    <location>
        <begin position="453"/>
        <end position="473"/>
    </location>
</feature>
<name>A0A1B4PQN2_BURCE</name>
<protein>
    <submittedName>
        <fullName evidence="10">Mammalian cell entry protein</fullName>
    </submittedName>
</protein>
<dbReference type="GO" id="GO:0005886">
    <property type="term" value="C:plasma membrane"/>
    <property type="evidence" value="ECO:0007669"/>
    <property type="project" value="UniProtKB-SubCell"/>
</dbReference>
<dbReference type="Proteomes" id="UP000094776">
    <property type="component" value="Chromosome 1"/>
</dbReference>
<evidence type="ECO:0000256" key="3">
    <source>
        <dbReference type="ARBA" id="ARBA00022519"/>
    </source>
</evidence>
<evidence type="ECO:0000313" key="10">
    <source>
        <dbReference type="EMBL" id="AOK16200.1"/>
    </source>
</evidence>
<evidence type="ECO:0000259" key="9">
    <source>
        <dbReference type="Pfam" id="PF02470"/>
    </source>
</evidence>
<evidence type="ECO:0000256" key="1">
    <source>
        <dbReference type="ARBA" id="ARBA00004533"/>
    </source>
</evidence>
<feature type="chain" id="PRO_5008567404" evidence="8">
    <location>
        <begin position="33"/>
        <end position="473"/>
    </location>
</feature>
<keyword evidence="3" id="KW-0997">Cell inner membrane</keyword>
<evidence type="ECO:0000256" key="5">
    <source>
        <dbReference type="ARBA" id="ARBA00022989"/>
    </source>
</evidence>
<evidence type="ECO:0000256" key="4">
    <source>
        <dbReference type="ARBA" id="ARBA00022692"/>
    </source>
</evidence>
<comment type="subcellular location">
    <subcellularLocation>
        <location evidence="1">Cell inner membrane</location>
    </subcellularLocation>
</comment>
<evidence type="ECO:0000256" key="2">
    <source>
        <dbReference type="ARBA" id="ARBA00022475"/>
    </source>
</evidence>
<accession>A0A1B4PQN2</accession>
<keyword evidence="4" id="KW-0812">Transmembrane</keyword>